<dbReference type="Pfam" id="PF17775">
    <property type="entry name" value="YchJ_M-like"/>
    <property type="match status" value="1"/>
</dbReference>
<dbReference type="Pfam" id="PF02810">
    <property type="entry name" value="SEC-C"/>
    <property type="match status" value="1"/>
</dbReference>
<dbReference type="PANTHER" id="PTHR33747:SF1">
    <property type="entry name" value="ADENYLATE CYCLASE-ASSOCIATED CAP C-TERMINAL DOMAIN-CONTAINING PROTEIN"/>
    <property type="match status" value="1"/>
</dbReference>
<sequence>MTSCPCGSGQSLELCCAPLLAGGVAASPEALMRSRYTAFTQANAVYLEDTLAPEAKEDYDRAETEKWIKEAKWHGLEVRSTTEDGDQGSVEFVARYSLRGKPFAHHEQGSFRKLEGRWLYVDGVMNPRPQQRVVDNKVGRNDPCPCGSGQKYKKCCGA</sequence>
<dbReference type="SUPFAM" id="SSF103642">
    <property type="entry name" value="Sec-C motif"/>
    <property type="match status" value="1"/>
</dbReference>
<dbReference type="InterPro" id="IPR032710">
    <property type="entry name" value="NTF2-like_dom_sf"/>
</dbReference>
<dbReference type="EMBL" id="JAGTUF010000027">
    <property type="protein sequence ID" value="MBR9973642.1"/>
    <property type="molecule type" value="Genomic_DNA"/>
</dbReference>
<organism evidence="2 3">
    <name type="scientific">Magnetospirillum sulfuroxidans</name>
    <dbReference type="NCBI Taxonomy" id="611300"/>
    <lineage>
        <taxon>Bacteria</taxon>
        <taxon>Pseudomonadati</taxon>
        <taxon>Pseudomonadota</taxon>
        <taxon>Alphaproteobacteria</taxon>
        <taxon>Rhodospirillales</taxon>
        <taxon>Rhodospirillaceae</taxon>
        <taxon>Magnetospirillum</taxon>
    </lineage>
</organism>
<evidence type="ECO:0000313" key="3">
    <source>
        <dbReference type="Proteomes" id="UP000680714"/>
    </source>
</evidence>
<name>A0ABS5IGU1_9PROT</name>
<accession>A0ABS5IGU1</accession>
<dbReference type="RefSeq" id="WP_211551566.1">
    <property type="nucleotide sequence ID" value="NZ_JAGTUF010000027.1"/>
</dbReference>
<gene>
    <name evidence="2" type="ORF">KEC16_18085</name>
</gene>
<proteinExistence type="predicted"/>
<protein>
    <submittedName>
        <fullName evidence="2">YchJ family protein</fullName>
    </submittedName>
</protein>
<feature type="domain" description="YchJ-like middle NTF2-like" evidence="1">
    <location>
        <begin position="27"/>
        <end position="123"/>
    </location>
</feature>
<dbReference type="Proteomes" id="UP000680714">
    <property type="component" value="Unassembled WGS sequence"/>
</dbReference>
<comment type="caution">
    <text evidence="2">The sequence shown here is derived from an EMBL/GenBank/DDBJ whole genome shotgun (WGS) entry which is preliminary data.</text>
</comment>
<dbReference type="InterPro" id="IPR048469">
    <property type="entry name" value="YchJ-like_M"/>
</dbReference>
<dbReference type="Gene3D" id="3.10.450.50">
    <property type="match status" value="1"/>
</dbReference>
<keyword evidence="3" id="KW-1185">Reference proteome</keyword>
<evidence type="ECO:0000313" key="2">
    <source>
        <dbReference type="EMBL" id="MBR9973642.1"/>
    </source>
</evidence>
<dbReference type="PANTHER" id="PTHR33747">
    <property type="entry name" value="UPF0225 PROTEIN SCO1677"/>
    <property type="match status" value="1"/>
</dbReference>
<reference evidence="2 3" key="1">
    <citation type="submission" date="2021-04" db="EMBL/GenBank/DDBJ databases">
        <title>Magnetospirillum sulfuroxidans sp. nov., a facultative chemolithoautotrophic sulfur-oxidizing alphaproteobacterium isolated from freshwater sediment and proposals for Paramagetospirillum gen. nov., and Magnetospirillaceae fam. nov.</title>
        <authorList>
            <person name="Koziaeva V."/>
            <person name="Geelhoed J.S."/>
            <person name="Sorokin D.Y."/>
            <person name="Grouzdev D.S."/>
        </authorList>
    </citation>
    <scope>NUCLEOTIDE SEQUENCE [LARGE SCALE GENOMIC DNA]</scope>
    <source>
        <strain evidence="2 3">J10</strain>
    </source>
</reference>
<evidence type="ECO:0000259" key="1">
    <source>
        <dbReference type="Pfam" id="PF17775"/>
    </source>
</evidence>
<dbReference type="SUPFAM" id="SSF54427">
    <property type="entry name" value="NTF2-like"/>
    <property type="match status" value="1"/>
</dbReference>
<dbReference type="InterPro" id="IPR004027">
    <property type="entry name" value="SEC_C_motif"/>
</dbReference>